<dbReference type="eggNOG" id="ENOG502RDR0">
    <property type="taxonomic scope" value="Eukaryota"/>
</dbReference>
<dbReference type="AlphaFoldDB" id="V5EWZ5"/>
<sequence>MRSNNMPSRIALFHILIWMLAIACSSLAQLEEPVEAAEQIIQSANPKRTSSLVRPLKSVKKAPAKIGLGADDFLRSGLKRKSVAGVYGTTAAVSLGGAAIWYQTMNLKSKNRDAATKAEKDKRIKAAICEAQRRHAAEGGQASFLPTSPLEAQNVPPLPLLSAISGAEADDDVYDHTQKNGNAHPYPPSRAISKLTKRISDAALNTIEDYNKMIAASEGMVSGSIAVTAA</sequence>
<dbReference type="Proteomes" id="UP000019377">
    <property type="component" value="Unassembled WGS sequence"/>
</dbReference>
<evidence type="ECO:0000313" key="3">
    <source>
        <dbReference type="Proteomes" id="UP000019377"/>
    </source>
</evidence>
<dbReference type="GeneID" id="27420113"/>
<feature type="chain" id="PRO_5004732545" description="Transmembrane protein" evidence="1">
    <location>
        <begin position="29"/>
        <end position="230"/>
    </location>
</feature>
<evidence type="ECO:0000313" key="2">
    <source>
        <dbReference type="EMBL" id="EST07928.1"/>
    </source>
</evidence>
<keyword evidence="3" id="KW-1185">Reference proteome</keyword>
<dbReference type="OMA" id="MSPCIAT"/>
<proteinExistence type="predicted"/>
<dbReference type="HOGENOM" id="CLU_1116457_0_0_1"/>
<dbReference type="EMBL" id="KI545862">
    <property type="protein sequence ID" value="EST07928.1"/>
    <property type="molecule type" value="Genomic_DNA"/>
</dbReference>
<reference evidence="3" key="1">
    <citation type="journal article" date="2013" name="Genome Announc.">
        <title>Draft genome sequence of Pseudozyma brasiliensis sp. nov. strain GHG001, a high producer of endo-1,4-xylanase isolated from an insect pest of sugarcane.</title>
        <authorList>
            <person name="Oliveira J.V.D.C."/>
            <person name="dos Santos R.A.C."/>
            <person name="Borges T.A."/>
            <person name="Riano-Pachon D.M."/>
            <person name="Goldman G.H."/>
        </authorList>
    </citation>
    <scope>NUCLEOTIDE SEQUENCE [LARGE SCALE GENOMIC DNA]</scope>
    <source>
        <strain evidence="3">GHG001</strain>
    </source>
</reference>
<gene>
    <name evidence="2" type="ORF">PSEUBRA_SCAF2g03044</name>
</gene>
<dbReference type="OrthoDB" id="2553395at2759"/>
<evidence type="ECO:0008006" key="4">
    <source>
        <dbReference type="Google" id="ProtNLM"/>
    </source>
</evidence>
<organism evidence="2 3">
    <name type="scientific">Kalmanozyma brasiliensis (strain GHG001)</name>
    <name type="common">Yeast</name>
    <name type="synonym">Pseudozyma brasiliensis</name>
    <dbReference type="NCBI Taxonomy" id="1365824"/>
    <lineage>
        <taxon>Eukaryota</taxon>
        <taxon>Fungi</taxon>
        <taxon>Dikarya</taxon>
        <taxon>Basidiomycota</taxon>
        <taxon>Ustilaginomycotina</taxon>
        <taxon>Ustilaginomycetes</taxon>
        <taxon>Ustilaginales</taxon>
        <taxon>Ustilaginaceae</taxon>
        <taxon>Kalmanozyma</taxon>
    </lineage>
</organism>
<dbReference type="PROSITE" id="PS51257">
    <property type="entry name" value="PROKAR_LIPOPROTEIN"/>
    <property type="match status" value="1"/>
</dbReference>
<evidence type="ECO:0000256" key="1">
    <source>
        <dbReference type="SAM" id="SignalP"/>
    </source>
</evidence>
<feature type="signal peptide" evidence="1">
    <location>
        <begin position="1"/>
        <end position="28"/>
    </location>
</feature>
<name>V5EWZ5_KALBG</name>
<accession>V5EWZ5</accession>
<protein>
    <recommendedName>
        <fullName evidence="4">Transmembrane protein</fullName>
    </recommendedName>
</protein>
<keyword evidence="1" id="KW-0732">Signal</keyword>